<organism evidence="2">
    <name type="scientific">Rhodanobacter sp. IGA1.0</name>
    <dbReference type="NCBI Taxonomy" id="3158582"/>
    <lineage>
        <taxon>Bacteria</taxon>
        <taxon>Pseudomonadati</taxon>
        <taxon>Pseudomonadota</taxon>
        <taxon>Gammaproteobacteria</taxon>
        <taxon>Lysobacterales</taxon>
        <taxon>Rhodanobacteraceae</taxon>
        <taxon>Rhodanobacter</taxon>
    </lineage>
</organism>
<dbReference type="AlphaFoldDB" id="A0AAU7QMS1"/>
<dbReference type="EC" id="2.4.-.-" evidence="2"/>
<proteinExistence type="predicted"/>
<feature type="domain" description="Glycosyltransferase subfamily 4-like N-terminal" evidence="1">
    <location>
        <begin position="2"/>
        <end position="157"/>
    </location>
</feature>
<dbReference type="EMBL" id="CP157948">
    <property type="protein sequence ID" value="XBS90672.1"/>
    <property type="molecule type" value="Genomic_DNA"/>
</dbReference>
<dbReference type="Pfam" id="PF13439">
    <property type="entry name" value="Glyco_transf_4"/>
    <property type="match status" value="1"/>
</dbReference>
<dbReference type="InterPro" id="IPR028098">
    <property type="entry name" value="Glyco_trans_4-like_N"/>
</dbReference>
<keyword evidence="2" id="KW-0808">Transferase</keyword>
<reference evidence="2" key="1">
    <citation type="submission" date="2024-06" db="EMBL/GenBank/DDBJ databases">
        <authorList>
            <person name="Sun Y."/>
        </authorList>
    </citation>
    <scope>NUCLEOTIDE SEQUENCE</scope>
    <source>
        <strain evidence="2">IGA1.0</strain>
    </source>
</reference>
<sequence>MVATELLERGWAVDVVCLSRGTGALFSNTLSAHPNCCVYVLSDTREIYGVMRALPLFMRLLRHRRYTLTFSSLTHCNAFTGFLRRIRLLHTRRLVCRESTIISRRFRGLRRVYYWVCYLFYGSVDKVICQTNEMAAELLKFTGAVKAQRVAVMANPIAPINDARCMRRLDDGPLYVSVGRLIPEKGFDVLVEAFAVLLEQRPAARLHIYGEGPERPKLEALIARLELGRNVALSGVTNTPHEVMRAADVCVVSSIAEGFPNVLLEMMRANDRVVATHCADGVSDIEGLITCPVRDAGALASALLTALTKPVVGAGEKFDAELARRTPEAFVDQLLSY</sequence>
<keyword evidence="2" id="KW-0328">Glycosyltransferase</keyword>
<evidence type="ECO:0000259" key="1">
    <source>
        <dbReference type="Pfam" id="PF13439"/>
    </source>
</evidence>
<dbReference type="GO" id="GO:0016757">
    <property type="term" value="F:glycosyltransferase activity"/>
    <property type="evidence" value="ECO:0007669"/>
    <property type="project" value="UniProtKB-KW"/>
</dbReference>
<dbReference type="RefSeq" id="WP_350016678.1">
    <property type="nucleotide sequence ID" value="NZ_CP157948.1"/>
</dbReference>
<gene>
    <name evidence="2" type="ORF">ABNK63_03245</name>
</gene>
<dbReference type="Gene3D" id="3.40.50.2000">
    <property type="entry name" value="Glycogen Phosphorylase B"/>
    <property type="match status" value="2"/>
</dbReference>
<evidence type="ECO:0000313" key="2">
    <source>
        <dbReference type="EMBL" id="XBS90672.1"/>
    </source>
</evidence>
<name>A0AAU7QMS1_9GAMM</name>
<dbReference type="Pfam" id="PF13692">
    <property type="entry name" value="Glyco_trans_1_4"/>
    <property type="match status" value="1"/>
</dbReference>
<dbReference type="PANTHER" id="PTHR12526">
    <property type="entry name" value="GLYCOSYLTRANSFERASE"/>
    <property type="match status" value="1"/>
</dbReference>
<protein>
    <submittedName>
        <fullName evidence="2">Glycosyltransferase</fullName>
        <ecNumber evidence="2">2.4.-.-</ecNumber>
    </submittedName>
</protein>
<dbReference type="CDD" id="cd03811">
    <property type="entry name" value="GT4_GT28_WabH-like"/>
    <property type="match status" value="1"/>
</dbReference>
<accession>A0AAU7QMS1</accession>
<dbReference type="SUPFAM" id="SSF53756">
    <property type="entry name" value="UDP-Glycosyltransferase/glycogen phosphorylase"/>
    <property type="match status" value="1"/>
</dbReference>